<proteinExistence type="inferred from homology"/>
<dbReference type="Pfam" id="PF14749">
    <property type="entry name" value="Acyl-CoA_ox_N"/>
    <property type="match status" value="1"/>
</dbReference>
<organism evidence="19 20">
    <name type="scientific">Mizuhopecten yessoensis</name>
    <name type="common">Japanese scallop</name>
    <name type="synonym">Patinopecten yessoensis</name>
    <dbReference type="NCBI Taxonomy" id="6573"/>
    <lineage>
        <taxon>Eukaryota</taxon>
        <taxon>Metazoa</taxon>
        <taxon>Spiralia</taxon>
        <taxon>Lophotrochozoa</taxon>
        <taxon>Mollusca</taxon>
        <taxon>Bivalvia</taxon>
        <taxon>Autobranchia</taxon>
        <taxon>Pteriomorphia</taxon>
        <taxon>Pectinida</taxon>
        <taxon>Pectinoidea</taxon>
        <taxon>Pectinidae</taxon>
        <taxon>Mizuhopecten</taxon>
    </lineage>
</organism>
<keyword evidence="7 13" id="KW-0274">FAD</keyword>
<comment type="subcellular location">
    <subcellularLocation>
        <location evidence="2">Peroxisome</location>
    </subcellularLocation>
</comment>
<feature type="domain" description="Acyl-coenzyme A oxidase N-terminal" evidence="17">
    <location>
        <begin position="26"/>
        <end position="144"/>
    </location>
</feature>
<keyword evidence="6" id="KW-0547">Nucleotide-binding</keyword>
<evidence type="ECO:0000259" key="17">
    <source>
        <dbReference type="Pfam" id="PF14749"/>
    </source>
</evidence>
<dbReference type="InterPro" id="IPR029320">
    <property type="entry name" value="Acyl-CoA_ox_N"/>
</dbReference>
<keyword evidence="9" id="KW-0067">ATP-binding</keyword>
<dbReference type="Gene3D" id="2.40.110.10">
    <property type="entry name" value="Butyryl-CoA Dehydrogenase, subunit A, domain 2"/>
    <property type="match status" value="1"/>
</dbReference>
<evidence type="ECO:0000256" key="10">
    <source>
        <dbReference type="ARBA" id="ARBA00023002"/>
    </source>
</evidence>
<comment type="cofactor">
    <cofactor evidence="1">
        <name>FAD</name>
        <dbReference type="ChEBI" id="CHEBI:57692"/>
    </cofactor>
</comment>
<dbReference type="InterPro" id="IPR037069">
    <property type="entry name" value="AcylCoA_DH/ox_N_sf"/>
</dbReference>
<dbReference type="Pfam" id="PF01756">
    <property type="entry name" value="ACOX"/>
    <property type="match status" value="1"/>
</dbReference>
<dbReference type="InterPro" id="IPR046373">
    <property type="entry name" value="Acyl-CoA_Oxase/DH_mid-dom_sf"/>
</dbReference>
<sequence>MASAGTGKMTVNPDIAKERRNAGFHVENLTNFIYHGPERVRRRRYMQNIALQDPVMKDSKPWAFRTREEEYELSLRKQLHVLQRQKDLGITDEFDKFYYNEATAPNENNPVGLHFGMFIPTIEKHGTEEQKKKFVQPAKDLKIIGTYVQTELGHGTFIRGLETTATFDPKTQEFIVDTPTLSATKYWPGNLGKTVNYCILMAQLYSQGKCQGPHMFLCPLRDLTTHQSLPGVELGDIGPKFGFNANDNGYLRLNNFRIPRINMLMRYSKVLEDGTYVKPANSKLSYGSMVMIRASIVGAVSRALAQACVISVRYSAVRRQTEVSPGGPEAQILDYQTQQYKLFPLVATAYAYHFAGQAVQSNFLNISKEIEAGNLQQMPVLHALSAGLKAFSSWGASAGIEVCRMSCGGHGYSLASGLPKIYTNITPACTYEGENSVMMLQTARYLFECAMMVQKGQRLPDLVSYLSMDLSAKSCMTSDVALGCLVKAYQHRAARLTNAATAVVQRHINEGQKPTDAFNMASTQLTWAARAHCHQYVVKVFVTTVTEANIDDRTKAALTTLCKMYAVNGIMENLGEFLQDQFFNTDQVDILTRKMMTLLADVRPDAVALVDAFDYHDKVLDSCLGRYDGNVYYALYEYAKSSPLNEKDVLDSFHKYIKPLREGQATSSLPSRL</sequence>
<feature type="active site" description="Proton acceptor" evidence="14">
    <location>
        <position position="432"/>
    </location>
</feature>
<dbReference type="AlphaFoldDB" id="A0A210QCI3"/>
<dbReference type="InterPro" id="IPR002655">
    <property type="entry name" value="Acyl-CoA_oxidase_C"/>
</dbReference>
<dbReference type="GO" id="GO:0071949">
    <property type="term" value="F:FAD binding"/>
    <property type="evidence" value="ECO:0007669"/>
    <property type="project" value="InterPro"/>
</dbReference>
<evidence type="ECO:0000256" key="3">
    <source>
        <dbReference type="ARBA" id="ARBA00004846"/>
    </source>
</evidence>
<dbReference type="GO" id="GO:0033540">
    <property type="term" value="P:fatty acid beta-oxidation using acyl-CoA oxidase"/>
    <property type="evidence" value="ECO:0007669"/>
    <property type="project" value="TreeGrafter"/>
</dbReference>
<accession>A0A210QCI3</accession>
<feature type="binding site" evidence="15">
    <location>
        <position position="189"/>
    </location>
    <ligand>
        <name>FAD</name>
        <dbReference type="ChEBI" id="CHEBI:57692"/>
    </ligand>
</feature>
<feature type="domain" description="Acyl-CoA oxidase C-alpha1" evidence="18">
    <location>
        <begin position="286"/>
        <end position="446"/>
    </location>
</feature>
<dbReference type="GO" id="GO:0055088">
    <property type="term" value="P:lipid homeostasis"/>
    <property type="evidence" value="ECO:0007669"/>
    <property type="project" value="TreeGrafter"/>
</dbReference>
<reference evidence="19 20" key="1">
    <citation type="journal article" date="2017" name="Nat. Ecol. Evol.">
        <title>Scallop genome provides insights into evolution of bilaterian karyotype and development.</title>
        <authorList>
            <person name="Wang S."/>
            <person name="Zhang J."/>
            <person name="Jiao W."/>
            <person name="Li J."/>
            <person name="Xun X."/>
            <person name="Sun Y."/>
            <person name="Guo X."/>
            <person name="Huan P."/>
            <person name="Dong B."/>
            <person name="Zhang L."/>
            <person name="Hu X."/>
            <person name="Sun X."/>
            <person name="Wang J."/>
            <person name="Zhao C."/>
            <person name="Wang Y."/>
            <person name="Wang D."/>
            <person name="Huang X."/>
            <person name="Wang R."/>
            <person name="Lv J."/>
            <person name="Li Y."/>
            <person name="Zhang Z."/>
            <person name="Liu B."/>
            <person name="Lu W."/>
            <person name="Hui Y."/>
            <person name="Liang J."/>
            <person name="Zhou Z."/>
            <person name="Hou R."/>
            <person name="Li X."/>
            <person name="Liu Y."/>
            <person name="Li H."/>
            <person name="Ning X."/>
            <person name="Lin Y."/>
            <person name="Zhao L."/>
            <person name="Xing Q."/>
            <person name="Dou J."/>
            <person name="Li Y."/>
            <person name="Mao J."/>
            <person name="Guo H."/>
            <person name="Dou H."/>
            <person name="Li T."/>
            <person name="Mu C."/>
            <person name="Jiang W."/>
            <person name="Fu Q."/>
            <person name="Fu X."/>
            <person name="Miao Y."/>
            <person name="Liu J."/>
            <person name="Yu Q."/>
            <person name="Li R."/>
            <person name="Liao H."/>
            <person name="Li X."/>
            <person name="Kong Y."/>
            <person name="Jiang Z."/>
            <person name="Chourrout D."/>
            <person name="Li R."/>
            <person name="Bao Z."/>
        </authorList>
    </citation>
    <scope>NUCLEOTIDE SEQUENCE [LARGE SCALE GENOMIC DNA]</scope>
    <source>
        <strain evidence="19 20">PY_sf001</strain>
    </source>
</reference>
<evidence type="ECO:0000313" key="19">
    <source>
        <dbReference type="EMBL" id="OWF46410.1"/>
    </source>
</evidence>
<keyword evidence="10" id="KW-0560">Oxidoreductase</keyword>
<evidence type="ECO:0000256" key="8">
    <source>
        <dbReference type="ARBA" id="ARBA00022832"/>
    </source>
</evidence>
<dbReference type="InterPro" id="IPR036250">
    <property type="entry name" value="AcylCo_DH-like_C"/>
</dbReference>
<evidence type="ECO:0000313" key="20">
    <source>
        <dbReference type="Proteomes" id="UP000242188"/>
    </source>
</evidence>
<evidence type="ECO:0000256" key="13">
    <source>
        <dbReference type="PIRNR" id="PIRNR000168"/>
    </source>
</evidence>
<dbReference type="PIRSF" id="PIRSF000168">
    <property type="entry name" value="Acyl-CoA_oxidase"/>
    <property type="match status" value="1"/>
</dbReference>
<dbReference type="FunFam" id="1.20.140.10:FF:000013">
    <property type="entry name" value="Acyl-coenzyme A oxidase"/>
    <property type="match status" value="1"/>
</dbReference>
<keyword evidence="5 13" id="KW-0285">Flavoprotein</keyword>
<comment type="similarity">
    <text evidence="4 13">Belongs to the acyl-CoA oxidase family.</text>
</comment>
<gene>
    <name evidence="19" type="ORF">KP79_PYT23988</name>
</gene>
<protein>
    <recommendedName>
        <fullName evidence="13">Acyl-coenzyme A oxidase</fullName>
    </recommendedName>
</protein>
<evidence type="ECO:0000259" key="16">
    <source>
        <dbReference type="Pfam" id="PF01756"/>
    </source>
</evidence>
<evidence type="ECO:0000256" key="15">
    <source>
        <dbReference type="PIRSR" id="PIRSR000168-2"/>
    </source>
</evidence>
<evidence type="ECO:0000256" key="12">
    <source>
        <dbReference type="ARBA" id="ARBA00023140"/>
    </source>
</evidence>
<name>A0A210QCI3_MIZYE</name>
<feature type="domain" description="Acyl-CoA oxidase C-terminal" evidence="16">
    <location>
        <begin position="484"/>
        <end position="660"/>
    </location>
</feature>
<keyword evidence="8" id="KW-0276">Fatty acid metabolism</keyword>
<comment type="caution">
    <text evidence="19">The sequence shown here is derived from an EMBL/GenBank/DDBJ whole genome shotgun (WGS) entry which is preliminary data.</text>
</comment>
<keyword evidence="12" id="KW-0576">Peroxisome</keyword>
<dbReference type="STRING" id="6573.A0A210QCI3"/>
<dbReference type="PANTHER" id="PTHR10909">
    <property type="entry name" value="ELECTRON TRANSPORT OXIDOREDUCTASE"/>
    <property type="match status" value="1"/>
</dbReference>
<dbReference type="SUPFAM" id="SSF56645">
    <property type="entry name" value="Acyl-CoA dehydrogenase NM domain-like"/>
    <property type="match status" value="1"/>
</dbReference>
<dbReference type="Gene3D" id="1.20.140.10">
    <property type="entry name" value="Butyryl-CoA Dehydrogenase, subunit A, domain 3"/>
    <property type="match status" value="2"/>
</dbReference>
<dbReference type="InterPro" id="IPR055060">
    <property type="entry name" value="ACOX_C_alpha1"/>
</dbReference>
<evidence type="ECO:0000256" key="6">
    <source>
        <dbReference type="ARBA" id="ARBA00022741"/>
    </source>
</evidence>
<evidence type="ECO:0000259" key="18">
    <source>
        <dbReference type="Pfam" id="PF22924"/>
    </source>
</evidence>
<evidence type="ECO:0000256" key="4">
    <source>
        <dbReference type="ARBA" id="ARBA00006288"/>
    </source>
</evidence>
<dbReference type="PANTHER" id="PTHR10909:SF250">
    <property type="entry name" value="PEROXISOMAL ACYL-COENZYME A OXIDASE 1"/>
    <property type="match status" value="1"/>
</dbReference>
<dbReference type="GO" id="GO:0005504">
    <property type="term" value="F:fatty acid binding"/>
    <property type="evidence" value="ECO:0007669"/>
    <property type="project" value="TreeGrafter"/>
</dbReference>
<evidence type="ECO:0000256" key="7">
    <source>
        <dbReference type="ARBA" id="ARBA00022827"/>
    </source>
</evidence>
<dbReference type="Gene3D" id="1.10.540.10">
    <property type="entry name" value="Acyl-CoA dehydrogenase/oxidase, N-terminal domain"/>
    <property type="match status" value="1"/>
</dbReference>
<dbReference type="GO" id="GO:0005777">
    <property type="term" value="C:peroxisome"/>
    <property type="evidence" value="ECO:0007669"/>
    <property type="project" value="UniProtKB-SubCell"/>
</dbReference>
<evidence type="ECO:0000256" key="11">
    <source>
        <dbReference type="ARBA" id="ARBA00023098"/>
    </source>
</evidence>
<dbReference type="GO" id="GO:0005524">
    <property type="term" value="F:ATP binding"/>
    <property type="evidence" value="ECO:0007669"/>
    <property type="project" value="UniProtKB-KW"/>
</dbReference>
<dbReference type="FunFam" id="2.40.110.10:FF:000003">
    <property type="entry name" value="Acyl-coenzyme A oxidase"/>
    <property type="match status" value="1"/>
</dbReference>
<evidence type="ECO:0000256" key="5">
    <source>
        <dbReference type="ARBA" id="ARBA00022630"/>
    </source>
</evidence>
<dbReference type="OrthoDB" id="538336at2759"/>
<dbReference type="EMBL" id="NEDP02004188">
    <property type="protein sequence ID" value="OWF46410.1"/>
    <property type="molecule type" value="Genomic_DNA"/>
</dbReference>
<dbReference type="InterPro" id="IPR009100">
    <property type="entry name" value="AcylCoA_DH/oxidase_NM_dom_sf"/>
</dbReference>
<feature type="binding site" evidence="15">
    <location>
        <position position="150"/>
    </location>
    <ligand>
        <name>FAD</name>
        <dbReference type="ChEBI" id="CHEBI:57692"/>
    </ligand>
</feature>
<evidence type="ECO:0000256" key="14">
    <source>
        <dbReference type="PIRSR" id="PIRSR000168-1"/>
    </source>
</evidence>
<dbReference type="Pfam" id="PF22924">
    <property type="entry name" value="ACOX_C_alpha1"/>
    <property type="match status" value="1"/>
</dbReference>
<dbReference type="InterPro" id="IPR012258">
    <property type="entry name" value="Acyl-CoA_oxidase"/>
</dbReference>
<evidence type="ECO:0000256" key="1">
    <source>
        <dbReference type="ARBA" id="ARBA00001974"/>
    </source>
</evidence>
<evidence type="ECO:0000256" key="9">
    <source>
        <dbReference type="ARBA" id="ARBA00022840"/>
    </source>
</evidence>
<keyword evidence="11" id="KW-0443">Lipid metabolism</keyword>
<dbReference type="SUPFAM" id="SSF47203">
    <property type="entry name" value="Acyl-CoA dehydrogenase C-terminal domain-like"/>
    <property type="match status" value="2"/>
</dbReference>
<comment type="pathway">
    <text evidence="3">Lipid metabolism; peroxisomal fatty acid beta-oxidation.</text>
</comment>
<dbReference type="GO" id="GO:0003997">
    <property type="term" value="F:acyl-CoA oxidase activity"/>
    <property type="evidence" value="ECO:0007669"/>
    <property type="project" value="InterPro"/>
</dbReference>
<dbReference type="Proteomes" id="UP000242188">
    <property type="component" value="Unassembled WGS sequence"/>
</dbReference>
<keyword evidence="20" id="KW-1185">Reference proteome</keyword>
<evidence type="ECO:0000256" key="2">
    <source>
        <dbReference type="ARBA" id="ARBA00004275"/>
    </source>
</evidence>
<dbReference type="FunFam" id="1.20.140.10:FF:000005">
    <property type="entry name" value="Acyl-coenzyme A oxidase"/>
    <property type="match status" value="1"/>
</dbReference>
<dbReference type="FunFam" id="1.10.540.10:FF:000006">
    <property type="entry name" value="Acyl-coenzyme A oxidase"/>
    <property type="match status" value="1"/>
</dbReference>